<dbReference type="KEGG" id="ote:Oter_1190"/>
<dbReference type="OrthoDB" id="1524091at2"/>
<dbReference type="GO" id="GO:0000160">
    <property type="term" value="P:phosphorelay signal transduction system"/>
    <property type="evidence" value="ECO:0007669"/>
    <property type="project" value="InterPro"/>
</dbReference>
<feature type="modified residue" description="4-aspartylphosphate" evidence="2">
    <location>
        <position position="54"/>
    </location>
</feature>
<dbReference type="STRING" id="452637.Oter_1190"/>
<proteinExistence type="predicted"/>
<protein>
    <submittedName>
        <fullName evidence="4">Response regulator receiver protein</fullName>
    </submittedName>
</protein>
<dbReference type="SUPFAM" id="SSF52172">
    <property type="entry name" value="CheY-like"/>
    <property type="match status" value="1"/>
</dbReference>
<reference evidence="4 5" key="1">
    <citation type="journal article" date="2011" name="J. Bacteriol.">
        <title>Genome sequence of the verrucomicrobium Opitutus terrae PB90-1, an abundant inhabitant of rice paddy soil ecosystems.</title>
        <authorList>
            <person name="van Passel M.W."/>
            <person name="Kant R."/>
            <person name="Palva A."/>
            <person name="Copeland A."/>
            <person name="Lucas S."/>
            <person name="Lapidus A."/>
            <person name="Glavina del Rio T."/>
            <person name="Pitluck S."/>
            <person name="Goltsman E."/>
            <person name="Clum A."/>
            <person name="Sun H."/>
            <person name="Schmutz J."/>
            <person name="Larimer F.W."/>
            <person name="Land M.L."/>
            <person name="Hauser L."/>
            <person name="Kyrpides N."/>
            <person name="Mikhailova N."/>
            <person name="Richardson P.P."/>
            <person name="Janssen P.H."/>
            <person name="de Vos W.M."/>
            <person name="Smidt H."/>
        </authorList>
    </citation>
    <scope>NUCLEOTIDE SEQUENCE [LARGE SCALE GENOMIC DNA]</scope>
    <source>
        <strain evidence="5">DSM 11246 / JCM 15787 / PB90-1</strain>
    </source>
</reference>
<dbReference type="PROSITE" id="PS50110">
    <property type="entry name" value="RESPONSE_REGULATORY"/>
    <property type="match status" value="1"/>
</dbReference>
<evidence type="ECO:0000256" key="1">
    <source>
        <dbReference type="ARBA" id="ARBA00022553"/>
    </source>
</evidence>
<dbReference type="PANTHER" id="PTHR44591">
    <property type="entry name" value="STRESS RESPONSE REGULATOR PROTEIN 1"/>
    <property type="match status" value="1"/>
</dbReference>
<dbReference type="AlphaFoldDB" id="B1ZPF7"/>
<accession>B1ZPF7</accession>
<dbReference type="Gene3D" id="3.40.50.2300">
    <property type="match status" value="1"/>
</dbReference>
<evidence type="ECO:0000256" key="2">
    <source>
        <dbReference type="PROSITE-ProRule" id="PRU00169"/>
    </source>
</evidence>
<evidence type="ECO:0000313" key="5">
    <source>
        <dbReference type="Proteomes" id="UP000007013"/>
    </source>
</evidence>
<gene>
    <name evidence="4" type="ordered locus">Oter_1190</name>
</gene>
<dbReference type="SMART" id="SM00448">
    <property type="entry name" value="REC"/>
    <property type="match status" value="1"/>
</dbReference>
<keyword evidence="1 2" id="KW-0597">Phosphoprotein</keyword>
<keyword evidence="5" id="KW-1185">Reference proteome</keyword>
<dbReference type="InterPro" id="IPR050595">
    <property type="entry name" value="Bact_response_regulator"/>
</dbReference>
<dbReference type="CDD" id="cd00156">
    <property type="entry name" value="REC"/>
    <property type="match status" value="1"/>
</dbReference>
<evidence type="ECO:0000259" key="3">
    <source>
        <dbReference type="PROSITE" id="PS50110"/>
    </source>
</evidence>
<name>B1ZPF7_OPITP</name>
<dbReference type="eggNOG" id="COG0784">
    <property type="taxonomic scope" value="Bacteria"/>
</dbReference>
<dbReference type="InterPro" id="IPR011006">
    <property type="entry name" value="CheY-like_superfamily"/>
</dbReference>
<organism evidence="4 5">
    <name type="scientific">Opitutus terrae (strain DSM 11246 / JCM 15787 / PB90-1)</name>
    <dbReference type="NCBI Taxonomy" id="452637"/>
    <lineage>
        <taxon>Bacteria</taxon>
        <taxon>Pseudomonadati</taxon>
        <taxon>Verrucomicrobiota</taxon>
        <taxon>Opitutia</taxon>
        <taxon>Opitutales</taxon>
        <taxon>Opitutaceae</taxon>
        <taxon>Opitutus</taxon>
    </lineage>
</organism>
<dbReference type="Pfam" id="PF00072">
    <property type="entry name" value="Response_reg"/>
    <property type="match status" value="1"/>
</dbReference>
<dbReference type="PANTHER" id="PTHR44591:SF3">
    <property type="entry name" value="RESPONSE REGULATORY DOMAIN-CONTAINING PROTEIN"/>
    <property type="match status" value="1"/>
</dbReference>
<sequence>MNSEPIILVLEDERPQILALRATLQPIGKVVDFSDPLRALDYLNEQQVDAAVIDIHMPEMPLNGVEFIRAVRSFDKDLAVIIRTGDTSIEIAEDAIELRAFRRVIKSKTSVQELREVLRSGIAETRSRRQLSRDAASSADASRRLEQTLGSVEDELSAAECYKAMLHSLRNQLTAIAGFAEVWCAVPPAIDHRLLQDTASENGRVVSRMLADMTAFLEGPFAEPQTVGDRWARADVNATLEILRKRFAAATVWSAQKKSVQISGLHQPLLAEASPIRLLTALRHTTEFCLASSPNDTRVLLRTDFIPDLEHHLARLGAQHLVFNRPARSRALGYVCFDWRAGQVMRSLEQIRRQIHAHPDDPRTGNLHMISLSLGEERNTVVVHVSPENLLSLQLLVPTAE</sequence>
<dbReference type="EMBL" id="CP001032">
    <property type="protein sequence ID" value="ACB74476.1"/>
    <property type="molecule type" value="Genomic_DNA"/>
</dbReference>
<dbReference type="HOGENOM" id="CLU_686671_0_0_0"/>
<evidence type="ECO:0000313" key="4">
    <source>
        <dbReference type="EMBL" id="ACB74476.1"/>
    </source>
</evidence>
<dbReference type="InterPro" id="IPR001789">
    <property type="entry name" value="Sig_transdc_resp-reg_receiver"/>
</dbReference>
<feature type="domain" description="Response regulatory" evidence="3">
    <location>
        <begin position="6"/>
        <end position="121"/>
    </location>
</feature>
<dbReference type="Proteomes" id="UP000007013">
    <property type="component" value="Chromosome"/>
</dbReference>